<name>A0A558BS31_9BACT</name>
<protein>
    <submittedName>
        <fullName evidence="6">AhpC/TSA family protein</fullName>
    </submittedName>
</protein>
<dbReference type="EMBL" id="VMRJ01000004">
    <property type="protein sequence ID" value="TVT39303.1"/>
    <property type="molecule type" value="Genomic_DNA"/>
</dbReference>
<dbReference type="Proteomes" id="UP000317624">
    <property type="component" value="Unassembled WGS sequence"/>
</dbReference>
<dbReference type="OrthoDB" id="9811352at2"/>
<accession>A0A558BS31</accession>
<dbReference type="Gene3D" id="3.40.30.10">
    <property type="entry name" value="Glutaredoxin"/>
    <property type="match status" value="1"/>
</dbReference>
<comment type="subcellular location">
    <subcellularLocation>
        <location evidence="1">Cell envelope</location>
    </subcellularLocation>
</comment>
<keyword evidence="7" id="KW-1185">Reference proteome</keyword>
<comment type="caution">
    <text evidence="6">The sequence shown here is derived from an EMBL/GenBank/DDBJ whole genome shotgun (WGS) entry which is preliminary data.</text>
</comment>
<evidence type="ECO:0000256" key="4">
    <source>
        <dbReference type="ARBA" id="ARBA00023284"/>
    </source>
</evidence>
<reference evidence="6 7" key="1">
    <citation type="submission" date="2019-07" db="EMBL/GenBank/DDBJ databases">
        <title>Hymenobacter sp. straun FUR1 Genome sequencing and assembly.</title>
        <authorList>
            <person name="Chhetri G."/>
        </authorList>
    </citation>
    <scope>NUCLEOTIDE SEQUENCE [LARGE SCALE GENOMIC DNA]</scope>
    <source>
        <strain evidence="6 7">Fur1</strain>
    </source>
</reference>
<sequence length="382" mass="43943">MKARSTWLPLCWSFCLLSCSSQQSVQSNEIVIEGNISHIPDGKIYLIGGYSHERLDSTACRSGHFRFVLKADSAFVPRVVSVQYKDSLEARKERRMFMFKDYKLVSFRNYTRGADSLKYSTSTFMLEKGHTKLVGDAEVFGQVRVFAGPETTVMYSLQMQDFGWLGNTTGTTRTAKLNFFKRKIKDNPFSYYLLDGIYNNKEEFSEQELREMVGLFQPAVQQSGNGRKMVQYLANRIDTNQAYPDFTLADPAGQQKRVFNPQANVTMLVFWASWCGPCRKEIPQLKALYQQYAHRGLQLVSISVDKKAADWQQALGQEQMRWSQGIVEENQLDVIKQRFNFSAIPCVVFIDKDRREIRRFTGYSEANPTHYRALLAKELASK</sequence>
<evidence type="ECO:0000313" key="6">
    <source>
        <dbReference type="EMBL" id="TVT39303.1"/>
    </source>
</evidence>
<keyword evidence="2" id="KW-0201">Cytochrome c-type biogenesis</keyword>
<dbReference type="PROSITE" id="PS00194">
    <property type="entry name" value="THIOREDOXIN_1"/>
    <property type="match status" value="1"/>
</dbReference>
<evidence type="ECO:0000256" key="3">
    <source>
        <dbReference type="ARBA" id="ARBA00023157"/>
    </source>
</evidence>
<dbReference type="InterPro" id="IPR013766">
    <property type="entry name" value="Thioredoxin_domain"/>
</dbReference>
<feature type="domain" description="Thioredoxin" evidence="5">
    <location>
        <begin position="237"/>
        <end position="380"/>
    </location>
</feature>
<evidence type="ECO:0000313" key="7">
    <source>
        <dbReference type="Proteomes" id="UP000317624"/>
    </source>
</evidence>
<dbReference type="Pfam" id="PF00578">
    <property type="entry name" value="AhpC-TSA"/>
    <property type="match status" value="1"/>
</dbReference>
<dbReference type="SUPFAM" id="SSF52833">
    <property type="entry name" value="Thioredoxin-like"/>
    <property type="match status" value="1"/>
</dbReference>
<evidence type="ECO:0000256" key="1">
    <source>
        <dbReference type="ARBA" id="ARBA00004196"/>
    </source>
</evidence>
<keyword evidence="4" id="KW-0676">Redox-active center</keyword>
<dbReference type="GO" id="GO:0030313">
    <property type="term" value="C:cell envelope"/>
    <property type="evidence" value="ECO:0007669"/>
    <property type="project" value="UniProtKB-SubCell"/>
</dbReference>
<dbReference type="RefSeq" id="WP_144850025.1">
    <property type="nucleotide sequence ID" value="NZ_VMRJ01000004.1"/>
</dbReference>
<dbReference type="GO" id="GO:0017004">
    <property type="term" value="P:cytochrome complex assembly"/>
    <property type="evidence" value="ECO:0007669"/>
    <property type="project" value="UniProtKB-KW"/>
</dbReference>
<organism evidence="6 7">
    <name type="scientific">Hymenobacter setariae</name>
    <dbReference type="NCBI Taxonomy" id="2594794"/>
    <lineage>
        <taxon>Bacteria</taxon>
        <taxon>Pseudomonadati</taxon>
        <taxon>Bacteroidota</taxon>
        <taxon>Cytophagia</taxon>
        <taxon>Cytophagales</taxon>
        <taxon>Hymenobacteraceae</taxon>
        <taxon>Hymenobacter</taxon>
    </lineage>
</organism>
<dbReference type="PANTHER" id="PTHR42852">
    <property type="entry name" value="THIOL:DISULFIDE INTERCHANGE PROTEIN DSBE"/>
    <property type="match status" value="1"/>
</dbReference>
<dbReference type="PROSITE" id="PS51352">
    <property type="entry name" value="THIOREDOXIN_2"/>
    <property type="match status" value="1"/>
</dbReference>
<dbReference type="InterPro" id="IPR000866">
    <property type="entry name" value="AhpC/TSA"/>
</dbReference>
<keyword evidence="3" id="KW-1015">Disulfide bond</keyword>
<dbReference type="InterPro" id="IPR017937">
    <property type="entry name" value="Thioredoxin_CS"/>
</dbReference>
<gene>
    <name evidence="6" type="ORF">FNT36_16745</name>
</gene>
<evidence type="ECO:0000256" key="2">
    <source>
        <dbReference type="ARBA" id="ARBA00022748"/>
    </source>
</evidence>
<proteinExistence type="predicted"/>
<dbReference type="CDD" id="cd02966">
    <property type="entry name" value="TlpA_like_family"/>
    <property type="match status" value="1"/>
</dbReference>
<dbReference type="PANTHER" id="PTHR42852:SF6">
    <property type="entry name" value="THIOL:DISULFIDE INTERCHANGE PROTEIN DSBE"/>
    <property type="match status" value="1"/>
</dbReference>
<dbReference type="InterPro" id="IPR050553">
    <property type="entry name" value="Thioredoxin_ResA/DsbE_sf"/>
</dbReference>
<dbReference type="InterPro" id="IPR036249">
    <property type="entry name" value="Thioredoxin-like_sf"/>
</dbReference>
<evidence type="ECO:0000259" key="5">
    <source>
        <dbReference type="PROSITE" id="PS51352"/>
    </source>
</evidence>
<dbReference type="AlphaFoldDB" id="A0A558BS31"/>